<proteinExistence type="predicted"/>
<accession>A0A411ZPK5</accession>
<sequence length="833" mass="96279">MPRNVNRRNYYEIPDFQTAIKAGLFPTYVNAWGPEHRAIIEQMYNQACFADNTGKIIVQEAPCGAGKSTLANGITKLSGVEKVLDMMLMTDSNKRLADDTLTTSEHYGEWVNVSTDVAFLSDGNKVNAGEWKAITEAWLVTMSCQRFLMMPNDARTNAMSCYRFSRETKRYGRQYRKLLAIDEHFEDVSIKEWYYSDLLRYAGIIRESIRPDTEWEQNIGKTAEKGEHYAMILIQDLKEEINRINKINLPDLQNASKKDGQMHIDLYLGAEVRQKEALKKTQVYWDTFLPILKEIHKSVKKIGKTERTDIESWIFSETARMVKNMSRKMSEKRSETIISVFKDIAKITSYMPHGQLRSEVRDMTVDAVVKAERAFAYEELKKILHNNRINMYTNMSHVRKEKVLTAADFLDIFNPANKVFIRASTYGEDKRDYDGQIKIYCCRYNIDMIPYDKVKTVIYDGTASLDPAYDNQDIFQVVSYGKPRTHVKIIQMDEKSNRSFIQENPECHAKIARNMRKYFAQKIDHGELTPEDIMISGYKNYKKVPIEEGLAWPVDYEPTGSELAKISAKPLATYGGPQITGSNDYRECSYLGKIGAHILPNATIFMCLCCRRQDIWQKLIAMEESNRAKTLQLIFTNNASWTGFKEEIDDCTLRTAMVAIVQEINRLRIRSWCERPEDAYKYGITVVWAWRGRKQGTYDPATEEFTEKLMRTVLEYFEVDCNNSDDYEYIPPAVCKRSVAVDSKKTMIARLEEWYGNLEPNAAFTMKDMAEAVGITRKSLNSYLSRPEYNDFLLKIRGENDCYVTKMSGRKGYVYTKPADIVYEQQTLDLASM</sequence>
<organism evidence="1 2">
    <name type="scientific">Blautia obeum</name>
    <dbReference type="NCBI Taxonomy" id="40520"/>
    <lineage>
        <taxon>Bacteria</taxon>
        <taxon>Bacillati</taxon>
        <taxon>Bacillota</taxon>
        <taxon>Clostridia</taxon>
        <taxon>Lachnospirales</taxon>
        <taxon>Lachnospiraceae</taxon>
        <taxon>Blautia</taxon>
    </lineage>
</organism>
<dbReference type="AlphaFoldDB" id="A0A411ZPK5"/>
<dbReference type="RefSeq" id="WP_118044689.1">
    <property type="nucleotide sequence ID" value="NZ_QRSS01000009.1"/>
</dbReference>
<dbReference type="Proteomes" id="UP000283585">
    <property type="component" value="Unassembled WGS sequence"/>
</dbReference>
<comment type="caution">
    <text evidence="1">The sequence shown here is derived from an EMBL/GenBank/DDBJ whole genome shotgun (WGS) entry which is preliminary data.</text>
</comment>
<dbReference type="EMBL" id="QRSS01000009">
    <property type="protein sequence ID" value="RGQ04695.1"/>
    <property type="molecule type" value="Genomic_DNA"/>
</dbReference>
<evidence type="ECO:0000313" key="1">
    <source>
        <dbReference type="EMBL" id="RGQ04695.1"/>
    </source>
</evidence>
<evidence type="ECO:0000313" key="2">
    <source>
        <dbReference type="Proteomes" id="UP000283585"/>
    </source>
</evidence>
<name>A0A411ZPK5_9FIRM</name>
<reference evidence="1 2" key="1">
    <citation type="submission" date="2018-08" db="EMBL/GenBank/DDBJ databases">
        <title>A genome reference for cultivated species of the human gut microbiota.</title>
        <authorList>
            <person name="Zou Y."/>
            <person name="Xue W."/>
            <person name="Luo G."/>
        </authorList>
    </citation>
    <scope>NUCLEOTIDE SEQUENCE [LARGE SCALE GENOMIC DNA]</scope>
    <source>
        <strain evidence="1 2">AF29-2BH</strain>
    </source>
</reference>
<gene>
    <name evidence="1" type="ORF">DWZ12_08990</name>
</gene>
<protein>
    <submittedName>
        <fullName evidence="1">Uncharacterized protein</fullName>
    </submittedName>
</protein>